<gene>
    <name evidence="2" type="ORF">SOCE26_032960</name>
</gene>
<evidence type="ECO:0000313" key="2">
    <source>
        <dbReference type="EMBL" id="AUX41871.1"/>
    </source>
</evidence>
<organism evidence="2 3">
    <name type="scientific">Sorangium cellulosum</name>
    <name type="common">Polyangium cellulosum</name>
    <dbReference type="NCBI Taxonomy" id="56"/>
    <lineage>
        <taxon>Bacteria</taxon>
        <taxon>Pseudomonadati</taxon>
        <taxon>Myxococcota</taxon>
        <taxon>Polyangia</taxon>
        <taxon>Polyangiales</taxon>
        <taxon>Polyangiaceae</taxon>
        <taxon>Sorangium</taxon>
    </lineage>
</organism>
<evidence type="ECO:0000313" key="3">
    <source>
        <dbReference type="Proteomes" id="UP000238348"/>
    </source>
</evidence>
<feature type="region of interest" description="Disordered" evidence="1">
    <location>
        <begin position="1"/>
        <end position="21"/>
    </location>
</feature>
<evidence type="ECO:0000256" key="1">
    <source>
        <dbReference type="SAM" id="MobiDB-lite"/>
    </source>
</evidence>
<reference evidence="2 3" key="1">
    <citation type="submission" date="2015-09" db="EMBL/GenBank/DDBJ databases">
        <title>Sorangium comparison.</title>
        <authorList>
            <person name="Zaburannyi N."/>
            <person name="Bunk B."/>
            <person name="Overmann J."/>
            <person name="Mueller R."/>
        </authorList>
    </citation>
    <scope>NUCLEOTIDE SEQUENCE [LARGE SCALE GENOMIC DNA]</scope>
    <source>
        <strain evidence="2 3">So ce26</strain>
    </source>
</reference>
<protein>
    <submittedName>
        <fullName evidence="2">Uncharacterized protein</fullName>
    </submittedName>
</protein>
<dbReference type="Proteomes" id="UP000238348">
    <property type="component" value="Chromosome"/>
</dbReference>
<name>A0A2L0ERD3_SORCE</name>
<dbReference type="AlphaFoldDB" id="A0A2L0ERD3"/>
<proteinExistence type="predicted"/>
<dbReference type="EMBL" id="CP012673">
    <property type="protein sequence ID" value="AUX41871.1"/>
    <property type="molecule type" value="Genomic_DNA"/>
</dbReference>
<accession>A0A2L0ERD3</accession>
<sequence length="74" mass="7745">MPPADTPASDAHGFTPGPTLASSEGMQLIEVDAGRFRLEFGGGLGLEVILLFSRSVAFWRWGGELVAEVNVGVG</sequence>